<protein>
    <recommendedName>
        <fullName evidence="2">Antitoxin</fullName>
    </recommendedName>
</protein>
<dbReference type="AlphaFoldDB" id="A0A1F7S3A5"/>
<organism evidence="3 4">
    <name type="scientific">Candidatus Schekmanbacteria bacterium RBG_13_48_7</name>
    <dbReference type="NCBI Taxonomy" id="1817878"/>
    <lineage>
        <taxon>Bacteria</taxon>
        <taxon>Candidatus Schekmaniibacteriota</taxon>
    </lineage>
</organism>
<name>A0A1F7S3A5_9BACT</name>
<evidence type="ECO:0000313" key="3">
    <source>
        <dbReference type="EMBL" id="OGL48323.1"/>
    </source>
</evidence>
<sequence>MIVNIHEAKTNLSKLIERFMEGEKIIIAKNGKPVLQFARVDETENQARPTGFLNCEVDMSRFDDPIEGTEDYQ</sequence>
<gene>
    <name evidence="3" type="ORF">A2161_12650</name>
</gene>
<comment type="similarity">
    <text evidence="1 2">Belongs to the phD/YefM antitoxin family.</text>
</comment>
<evidence type="ECO:0000256" key="2">
    <source>
        <dbReference type="RuleBase" id="RU362080"/>
    </source>
</evidence>
<comment type="function">
    <text evidence="2">Antitoxin component of a type II toxin-antitoxin (TA) system.</text>
</comment>
<dbReference type="SUPFAM" id="SSF143120">
    <property type="entry name" value="YefM-like"/>
    <property type="match status" value="1"/>
</dbReference>
<comment type="caution">
    <text evidence="3">The sequence shown here is derived from an EMBL/GenBank/DDBJ whole genome shotgun (WGS) entry which is preliminary data.</text>
</comment>
<accession>A0A1F7S3A5</accession>
<dbReference type="InterPro" id="IPR036165">
    <property type="entry name" value="YefM-like_sf"/>
</dbReference>
<dbReference type="EMBL" id="MGDD01000039">
    <property type="protein sequence ID" value="OGL48323.1"/>
    <property type="molecule type" value="Genomic_DNA"/>
</dbReference>
<dbReference type="Proteomes" id="UP000179266">
    <property type="component" value="Unassembled WGS sequence"/>
</dbReference>
<evidence type="ECO:0000313" key="4">
    <source>
        <dbReference type="Proteomes" id="UP000179266"/>
    </source>
</evidence>
<proteinExistence type="inferred from homology"/>
<dbReference type="InterPro" id="IPR006442">
    <property type="entry name" value="Antitoxin_Phd/YefM"/>
</dbReference>
<evidence type="ECO:0000256" key="1">
    <source>
        <dbReference type="ARBA" id="ARBA00009981"/>
    </source>
</evidence>
<dbReference type="Gene3D" id="3.40.1620.10">
    <property type="entry name" value="YefM-like domain"/>
    <property type="match status" value="1"/>
</dbReference>
<dbReference type="NCBIfam" id="TIGR01552">
    <property type="entry name" value="phd_fam"/>
    <property type="match status" value="1"/>
</dbReference>
<reference evidence="3 4" key="1">
    <citation type="journal article" date="2016" name="Nat. Commun.">
        <title>Thousands of microbial genomes shed light on interconnected biogeochemical processes in an aquifer system.</title>
        <authorList>
            <person name="Anantharaman K."/>
            <person name="Brown C.T."/>
            <person name="Hug L.A."/>
            <person name="Sharon I."/>
            <person name="Castelle C.J."/>
            <person name="Probst A.J."/>
            <person name="Thomas B.C."/>
            <person name="Singh A."/>
            <person name="Wilkins M.J."/>
            <person name="Karaoz U."/>
            <person name="Brodie E.L."/>
            <person name="Williams K.H."/>
            <person name="Hubbard S.S."/>
            <person name="Banfield J.F."/>
        </authorList>
    </citation>
    <scope>NUCLEOTIDE SEQUENCE [LARGE SCALE GENOMIC DNA]</scope>
</reference>
<dbReference type="Pfam" id="PF02604">
    <property type="entry name" value="PhdYeFM_antitox"/>
    <property type="match status" value="1"/>
</dbReference>